<proteinExistence type="predicted"/>
<name>A0A420ICB3_9PEZI</name>
<dbReference type="GO" id="GO:0008195">
    <property type="term" value="F:phosphatidate phosphatase activity"/>
    <property type="evidence" value="ECO:0007669"/>
    <property type="project" value="InterPro"/>
</dbReference>
<protein>
    <recommendedName>
        <fullName evidence="1">Phosphatidate phosphatase APP1 catalytic domain-containing protein</fullName>
    </recommendedName>
</protein>
<gene>
    <name evidence="2" type="ORF">GcM1_249242</name>
</gene>
<sequence>MEIKSDFRFLKNLLVNIWRQLINPKALMNTKSILKLPLQREILGPCHSFQGYITGNETVWLFDNTAYQSAEGDWMAEFVMVVLSQDIPLGMARIFLDIAQKIGLADTSESIATIQDRLSYWLKDVLPGRVVKINFGHQNHLSTSPGGASGISCDLYNLPDFGNGTIISSKANVPSGTDGLLEMKTLYAGPEGWGLVSDIDDTIKVTQTDHSLGFMIETFIATATPIEGMPKLYADIAKLITPFSPFFYISSSPYNLYPFLSKFCQEYYPQGTIILSDLSWKNMKGLFPYHIFGPQVFKIDRIKKINSWFPRRKMICIGDSTQSDPEIYGELYRMFPGWIKLIMIRKATSFLGRKPRNTPERFNEAFEGVEKDHWFVFETPDECDMIIKKAIMVSRN</sequence>
<accession>A0A420ICB3</accession>
<dbReference type="AlphaFoldDB" id="A0A420ICB3"/>
<dbReference type="Pfam" id="PF09949">
    <property type="entry name" value="APP1_cat"/>
    <property type="match status" value="1"/>
</dbReference>
<reference evidence="2 3" key="1">
    <citation type="journal article" date="2018" name="BMC Genomics">
        <title>Comparative genome analyses reveal sequence features reflecting distinct modes of host-adaptation between dicot and monocot powdery mildew.</title>
        <authorList>
            <person name="Wu Y."/>
            <person name="Ma X."/>
            <person name="Pan Z."/>
            <person name="Kale S.D."/>
            <person name="Song Y."/>
            <person name="King H."/>
            <person name="Zhang Q."/>
            <person name="Presley C."/>
            <person name="Deng X."/>
            <person name="Wei C.I."/>
            <person name="Xiao S."/>
        </authorList>
    </citation>
    <scope>NUCLEOTIDE SEQUENCE [LARGE SCALE GENOMIC DNA]</scope>
    <source>
        <strain evidence="2">UMSG1</strain>
    </source>
</reference>
<dbReference type="InterPro" id="IPR052935">
    <property type="entry name" value="Mg2+_PAP"/>
</dbReference>
<evidence type="ECO:0000313" key="2">
    <source>
        <dbReference type="EMBL" id="RKF72168.1"/>
    </source>
</evidence>
<evidence type="ECO:0000313" key="3">
    <source>
        <dbReference type="Proteomes" id="UP000285326"/>
    </source>
</evidence>
<dbReference type="Proteomes" id="UP000285326">
    <property type="component" value="Unassembled WGS sequence"/>
</dbReference>
<dbReference type="PANTHER" id="PTHR28208">
    <property type="entry name" value="PHOSPHATIDATE PHOSPHATASE APP1"/>
    <property type="match status" value="1"/>
</dbReference>
<dbReference type="EMBL" id="MCBS01024915">
    <property type="protein sequence ID" value="RKF72168.1"/>
    <property type="molecule type" value="Genomic_DNA"/>
</dbReference>
<evidence type="ECO:0000259" key="1">
    <source>
        <dbReference type="Pfam" id="PF09949"/>
    </source>
</evidence>
<dbReference type="InterPro" id="IPR019236">
    <property type="entry name" value="APP1_cat"/>
</dbReference>
<comment type="caution">
    <text evidence="2">The sequence shown here is derived from an EMBL/GenBank/DDBJ whole genome shotgun (WGS) entry which is preliminary data.</text>
</comment>
<dbReference type="PANTHER" id="PTHR28208:SF1">
    <property type="entry name" value="FILAMENT ORGANIZATION PROTEIN APP1-LIKE, PUTATIVE (AFU_ORTHOLOGUE AFUA_1G06650)-RELATED"/>
    <property type="match status" value="1"/>
</dbReference>
<feature type="domain" description="Phosphatidate phosphatase APP1 catalytic" evidence="1">
    <location>
        <begin position="193"/>
        <end position="346"/>
    </location>
</feature>
<dbReference type="GO" id="GO:0030479">
    <property type="term" value="C:actin cortical patch"/>
    <property type="evidence" value="ECO:0007669"/>
    <property type="project" value="TreeGrafter"/>
</dbReference>
<organism evidence="2 3">
    <name type="scientific">Golovinomyces cichoracearum</name>
    <dbReference type="NCBI Taxonomy" id="62708"/>
    <lineage>
        <taxon>Eukaryota</taxon>
        <taxon>Fungi</taxon>
        <taxon>Dikarya</taxon>
        <taxon>Ascomycota</taxon>
        <taxon>Pezizomycotina</taxon>
        <taxon>Leotiomycetes</taxon>
        <taxon>Erysiphales</taxon>
        <taxon>Erysiphaceae</taxon>
        <taxon>Golovinomyces</taxon>
    </lineage>
</organism>